<comment type="caution">
    <text evidence="1">The sequence shown here is derived from an EMBL/GenBank/DDBJ whole genome shotgun (WGS) entry which is preliminary data.</text>
</comment>
<dbReference type="Proteomes" id="UP000257109">
    <property type="component" value="Unassembled WGS sequence"/>
</dbReference>
<name>A0A371HP88_MUCPR</name>
<evidence type="ECO:0000313" key="2">
    <source>
        <dbReference type="Proteomes" id="UP000257109"/>
    </source>
</evidence>
<organism evidence="1 2">
    <name type="scientific">Mucuna pruriens</name>
    <name type="common">Velvet bean</name>
    <name type="synonym">Dolichos pruriens</name>
    <dbReference type="NCBI Taxonomy" id="157652"/>
    <lineage>
        <taxon>Eukaryota</taxon>
        <taxon>Viridiplantae</taxon>
        <taxon>Streptophyta</taxon>
        <taxon>Embryophyta</taxon>
        <taxon>Tracheophyta</taxon>
        <taxon>Spermatophyta</taxon>
        <taxon>Magnoliopsida</taxon>
        <taxon>eudicotyledons</taxon>
        <taxon>Gunneridae</taxon>
        <taxon>Pentapetalae</taxon>
        <taxon>rosids</taxon>
        <taxon>fabids</taxon>
        <taxon>Fabales</taxon>
        <taxon>Fabaceae</taxon>
        <taxon>Papilionoideae</taxon>
        <taxon>50 kb inversion clade</taxon>
        <taxon>NPAAA clade</taxon>
        <taxon>indigoferoid/millettioid clade</taxon>
        <taxon>Phaseoleae</taxon>
        <taxon>Mucuna</taxon>
    </lineage>
</organism>
<dbReference type="EMBL" id="QJKJ01002048">
    <property type="protein sequence ID" value="RDY04610.1"/>
    <property type="molecule type" value="Genomic_DNA"/>
</dbReference>
<reference evidence="1" key="1">
    <citation type="submission" date="2018-05" db="EMBL/GenBank/DDBJ databases">
        <title>Draft genome of Mucuna pruriens seed.</title>
        <authorList>
            <person name="Nnadi N.E."/>
            <person name="Vos R."/>
            <person name="Hasami M.H."/>
            <person name="Devisetty U.K."/>
            <person name="Aguiy J.C."/>
        </authorList>
    </citation>
    <scope>NUCLEOTIDE SEQUENCE [LARGE SCALE GENOMIC DNA]</scope>
    <source>
        <strain evidence="1">JCA_2017</strain>
    </source>
</reference>
<accession>A0A371HP88</accession>
<dbReference type="AlphaFoldDB" id="A0A371HP88"/>
<protein>
    <submittedName>
        <fullName evidence="1">Uncharacterized protein</fullName>
    </submittedName>
</protein>
<keyword evidence="2" id="KW-1185">Reference proteome</keyword>
<proteinExistence type="predicted"/>
<evidence type="ECO:0000313" key="1">
    <source>
        <dbReference type="EMBL" id="RDY04610.1"/>
    </source>
</evidence>
<gene>
    <name evidence="1" type="ORF">CR513_11658</name>
</gene>
<feature type="non-terminal residue" evidence="1">
    <location>
        <position position="1"/>
    </location>
</feature>
<sequence>MEMFNLAAKLKSFKLELGEDLIMHLEENIRNVIFEEKSVNDIGQVLVHITIQETTLLIRDSVPTIVPHIVPEQDYDEVLPQTPIEQPQEP</sequence>